<name>A0ABU6UIA5_9FABA</name>
<evidence type="ECO:0000313" key="1">
    <source>
        <dbReference type="EMBL" id="MED6161040.1"/>
    </source>
</evidence>
<keyword evidence="2" id="KW-1185">Reference proteome</keyword>
<accession>A0ABU6UIA5</accession>
<protein>
    <submittedName>
        <fullName evidence="1">Uncharacterized protein</fullName>
    </submittedName>
</protein>
<reference evidence="1 2" key="1">
    <citation type="journal article" date="2023" name="Plants (Basel)">
        <title>Bridging the Gap: Combining Genomics and Transcriptomics Approaches to Understand Stylosanthes scabra, an Orphan Legume from the Brazilian Caatinga.</title>
        <authorList>
            <person name="Ferreira-Neto J.R.C."/>
            <person name="da Silva M.D."/>
            <person name="Binneck E."/>
            <person name="de Melo N.F."/>
            <person name="da Silva R.H."/>
            <person name="de Melo A.L.T.M."/>
            <person name="Pandolfi V."/>
            <person name="Bustamante F.O."/>
            <person name="Brasileiro-Vidal A.C."/>
            <person name="Benko-Iseppon A.M."/>
        </authorList>
    </citation>
    <scope>NUCLEOTIDE SEQUENCE [LARGE SCALE GENOMIC DNA]</scope>
    <source>
        <tissue evidence="1">Leaves</tissue>
    </source>
</reference>
<evidence type="ECO:0000313" key="2">
    <source>
        <dbReference type="Proteomes" id="UP001341840"/>
    </source>
</evidence>
<sequence>MGDVELEGPSDRVSFRAEREDVLSRCKVVVSQLHLNGWGFLRTFERVCLHFGFCPTSRLFLYIYDVLFLPSGKGYVFFRAHQGRKLLGSYEESIQEFKWHYFKVLPSLGKRLFWLDDEGNPFSWVYWNPKVKDFSVHNLDLLETAACNFLLSLPAGLPKKNNFNCRWILDHIDDEVKKFLDSLLSVKMKQNKHDYLMAMLADPWKMAYRATLSLQTLDTEL</sequence>
<comment type="caution">
    <text evidence="1">The sequence shown here is derived from an EMBL/GenBank/DDBJ whole genome shotgun (WGS) entry which is preliminary data.</text>
</comment>
<dbReference type="Proteomes" id="UP001341840">
    <property type="component" value="Unassembled WGS sequence"/>
</dbReference>
<organism evidence="1 2">
    <name type="scientific">Stylosanthes scabra</name>
    <dbReference type="NCBI Taxonomy" id="79078"/>
    <lineage>
        <taxon>Eukaryota</taxon>
        <taxon>Viridiplantae</taxon>
        <taxon>Streptophyta</taxon>
        <taxon>Embryophyta</taxon>
        <taxon>Tracheophyta</taxon>
        <taxon>Spermatophyta</taxon>
        <taxon>Magnoliopsida</taxon>
        <taxon>eudicotyledons</taxon>
        <taxon>Gunneridae</taxon>
        <taxon>Pentapetalae</taxon>
        <taxon>rosids</taxon>
        <taxon>fabids</taxon>
        <taxon>Fabales</taxon>
        <taxon>Fabaceae</taxon>
        <taxon>Papilionoideae</taxon>
        <taxon>50 kb inversion clade</taxon>
        <taxon>dalbergioids sensu lato</taxon>
        <taxon>Dalbergieae</taxon>
        <taxon>Pterocarpus clade</taxon>
        <taxon>Stylosanthes</taxon>
    </lineage>
</organism>
<proteinExistence type="predicted"/>
<gene>
    <name evidence="1" type="ORF">PIB30_056988</name>
</gene>
<dbReference type="EMBL" id="JASCZI010121290">
    <property type="protein sequence ID" value="MED6161040.1"/>
    <property type="molecule type" value="Genomic_DNA"/>
</dbReference>